<dbReference type="SUPFAM" id="SSF47384">
    <property type="entry name" value="Homodimeric domain of signal transducing histidine kinase"/>
    <property type="match status" value="1"/>
</dbReference>
<dbReference type="EC" id="2.7.13.3" evidence="3"/>
<evidence type="ECO:0000256" key="8">
    <source>
        <dbReference type="ARBA" id="ARBA00022989"/>
    </source>
</evidence>
<evidence type="ECO:0000256" key="10">
    <source>
        <dbReference type="ARBA" id="ARBA00023136"/>
    </source>
</evidence>
<keyword evidence="8 11" id="KW-1133">Transmembrane helix</keyword>
<dbReference type="HOGENOM" id="CLU_000445_89_37_6"/>
<dbReference type="Pfam" id="PF00512">
    <property type="entry name" value="HisKA"/>
    <property type="match status" value="1"/>
</dbReference>
<proteinExistence type="predicted"/>
<evidence type="ECO:0000256" key="5">
    <source>
        <dbReference type="ARBA" id="ARBA00022679"/>
    </source>
</evidence>
<feature type="transmembrane region" description="Helical" evidence="11">
    <location>
        <begin position="12"/>
        <end position="37"/>
    </location>
</feature>
<keyword evidence="6 11" id="KW-0812">Transmembrane</keyword>
<dbReference type="PANTHER" id="PTHR45436">
    <property type="entry name" value="SENSOR HISTIDINE KINASE YKOH"/>
    <property type="match status" value="1"/>
</dbReference>
<keyword evidence="5" id="KW-0808">Transferase</keyword>
<comment type="caution">
    <text evidence="14">The sequence shown here is derived from an EMBL/GenBank/DDBJ whole genome shotgun (WGS) entry which is preliminary data.</text>
</comment>
<dbReference type="InterPro" id="IPR036097">
    <property type="entry name" value="HisK_dim/P_sf"/>
</dbReference>
<evidence type="ECO:0000313" key="14">
    <source>
        <dbReference type="EMBL" id="EXF93270.1"/>
    </source>
</evidence>
<dbReference type="Pfam" id="PF02518">
    <property type="entry name" value="HATPase_c"/>
    <property type="match status" value="1"/>
</dbReference>
<dbReference type="GO" id="GO:0000155">
    <property type="term" value="F:phosphorelay sensor kinase activity"/>
    <property type="evidence" value="ECO:0007669"/>
    <property type="project" value="InterPro"/>
</dbReference>
<dbReference type="InterPro" id="IPR003594">
    <property type="entry name" value="HATPase_dom"/>
</dbReference>
<evidence type="ECO:0000256" key="4">
    <source>
        <dbReference type="ARBA" id="ARBA00022553"/>
    </source>
</evidence>
<dbReference type="GO" id="GO:0005886">
    <property type="term" value="C:plasma membrane"/>
    <property type="evidence" value="ECO:0007669"/>
    <property type="project" value="TreeGrafter"/>
</dbReference>
<dbReference type="InterPro" id="IPR036890">
    <property type="entry name" value="HATPase_C_sf"/>
</dbReference>
<dbReference type="PATRIC" id="fig|1042209.11.peg.3602"/>
<dbReference type="CDD" id="cd00082">
    <property type="entry name" value="HisKA"/>
    <property type="match status" value="1"/>
</dbReference>
<dbReference type="InterPro" id="IPR004358">
    <property type="entry name" value="Sig_transdc_His_kin-like_C"/>
</dbReference>
<accession>A0A010SJR8</accession>
<evidence type="ECO:0000256" key="2">
    <source>
        <dbReference type="ARBA" id="ARBA00004370"/>
    </source>
</evidence>
<dbReference type="SMART" id="SM00388">
    <property type="entry name" value="HisKA"/>
    <property type="match status" value="1"/>
</dbReference>
<evidence type="ECO:0000256" key="11">
    <source>
        <dbReference type="SAM" id="Phobius"/>
    </source>
</evidence>
<gene>
    <name evidence="14" type="ORF">HK44_006150</name>
</gene>
<evidence type="ECO:0000313" key="15">
    <source>
        <dbReference type="Proteomes" id="UP000022611"/>
    </source>
</evidence>
<dbReference type="eggNOG" id="COG0642">
    <property type="taxonomic scope" value="Bacteria"/>
</dbReference>
<dbReference type="Gene3D" id="6.10.340.10">
    <property type="match status" value="1"/>
</dbReference>
<dbReference type="Gene3D" id="3.30.565.10">
    <property type="entry name" value="Histidine kinase-like ATPase, C-terminal domain"/>
    <property type="match status" value="1"/>
</dbReference>
<evidence type="ECO:0000256" key="1">
    <source>
        <dbReference type="ARBA" id="ARBA00000085"/>
    </source>
</evidence>
<evidence type="ECO:0000259" key="13">
    <source>
        <dbReference type="PROSITE" id="PS50885"/>
    </source>
</evidence>
<evidence type="ECO:0000256" key="9">
    <source>
        <dbReference type="ARBA" id="ARBA00023012"/>
    </source>
</evidence>
<dbReference type="InterPro" id="IPR003660">
    <property type="entry name" value="HAMP_dom"/>
</dbReference>
<dbReference type="PANTHER" id="PTHR45436:SF16">
    <property type="entry name" value="HISTIDINE KINASE"/>
    <property type="match status" value="1"/>
</dbReference>
<dbReference type="InterPro" id="IPR005467">
    <property type="entry name" value="His_kinase_dom"/>
</dbReference>
<comment type="catalytic activity">
    <reaction evidence="1">
        <text>ATP + protein L-histidine = ADP + protein N-phospho-L-histidine.</text>
        <dbReference type="EC" id="2.7.13.3"/>
    </reaction>
</comment>
<dbReference type="AlphaFoldDB" id="A0A010SJR8"/>
<feature type="domain" description="Histidine kinase" evidence="12">
    <location>
        <begin position="218"/>
        <end position="425"/>
    </location>
</feature>
<dbReference type="SUPFAM" id="SSF55874">
    <property type="entry name" value="ATPase domain of HSP90 chaperone/DNA topoisomerase II/histidine kinase"/>
    <property type="match status" value="1"/>
</dbReference>
<dbReference type="SMART" id="SM00304">
    <property type="entry name" value="HAMP"/>
    <property type="match status" value="1"/>
</dbReference>
<protein>
    <recommendedName>
        <fullName evidence="3">histidine kinase</fullName>
        <ecNumber evidence="3">2.7.13.3</ecNumber>
    </recommendedName>
</protein>
<comment type="subcellular location">
    <subcellularLocation>
        <location evidence="2">Membrane</location>
    </subcellularLocation>
</comment>
<keyword evidence="9" id="KW-0902">Two-component regulatory system</keyword>
<dbReference type="SMART" id="SM00387">
    <property type="entry name" value="HATPase_c"/>
    <property type="match status" value="1"/>
</dbReference>
<dbReference type="PROSITE" id="PS50109">
    <property type="entry name" value="HIS_KIN"/>
    <property type="match status" value="1"/>
</dbReference>
<keyword evidence="10 11" id="KW-0472">Membrane</keyword>
<dbReference type="InterPro" id="IPR003661">
    <property type="entry name" value="HisK_dim/P_dom"/>
</dbReference>
<evidence type="ECO:0000256" key="3">
    <source>
        <dbReference type="ARBA" id="ARBA00012438"/>
    </source>
</evidence>
<keyword evidence="7 14" id="KW-0418">Kinase</keyword>
<evidence type="ECO:0000259" key="12">
    <source>
        <dbReference type="PROSITE" id="PS50109"/>
    </source>
</evidence>
<dbReference type="Gene3D" id="1.10.287.130">
    <property type="match status" value="1"/>
</dbReference>
<name>A0A010SJR8_PSEFL</name>
<feature type="transmembrane region" description="Helical" evidence="11">
    <location>
        <begin position="131"/>
        <end position="155"/>
    </location>
</feature>
<evidence type="ECO:0000256" key="7">
    <source>
        <dbReference type="ARBA" id="ARBA00022777"/>
    </source>
</evidence>
<dbReference type="PRINTS" id="PR00344">
    <property type="entry name" value="BCTRLSENSOR"/>
</dbReference>
<organism evidence="14 15">
    <name type="scientific">Pseudomonas fluorescens HK44</name>
    <dbReference type="NCBI Taxonomy" id="1042209"/>
    <lineage>
        <taxon>Bacteria</taxon>
        <taxon>Pseudomonadati</taxon>
        <taxon>Pseudomonadota</taxon>
        <taxon>Gammaproteobacteria</taxon>
        <taxon>Pseudomonadales</taxon>
        <taxon>Pseudomonadaceae</taxon>
        <taxon>Pseudomonas</taxon>
    </lineage>
</organism>
<sequence length="430" mass="48563">MDSKQSLTKRIVIVFALMTAFVAGVFAVGIVATVHIVERKLTTASLGGGLQRLLLMDNTDDWTHRPEKDEQFFFEGGLGEMTPDEQLKALQPGFQEIVYGGEDYYAMVKVVEGRQYVLLKDQKSHEQRERVLYSVVIVGFVLSILLAILLGWLLARRVMAPVIRLARQVRHRDQLLELAPPLAPEYAVDEVGELAVSFDQTLGRLREALGREKLFTSDVSHELRTPLMVLASSCELLLSNRALDQRSMAQVSRIARASDEMRQLVDTFLMLARDRDNDSGNGGCASLKEVADALAEIWGRLIREKGLEFIYLDEQTTNTCYNLTFLQSVMGNLLRNAWHYTDHGFIRLTLRDHGFSVEDSGIGIPEEKRHAMFQPFVRGDEHRGEGLGLGLSLVQRICANQNWRVELTTREPHGCHFAVDLAERQEQLLL</sequence>
<evidence type="ECO:0000256" key="6">
    <source>
        <dbReference type="ARBA" id="ARBA00022692"/>
    </source>
</evidence>
<dbReference type="OrthoDB" id="9121563at2"/>
<reference evidence="14 15" key="1">
    <citation type="journal article" date="2011" name="J. Bacteriol.">
        <title>Draft genome sequence of the polycyclic aromatic hydrocarbon-degrading, genetically engineered bioluminescent bioreporter Pseudomonas fluorescens HK44.</title>
        <authorList>
            <person name="Chauhan A."/>
            <person name="Layton A.C."/>
            <person name="Williams D.E."/>
            <person name="Smartt A.E."/>
            <person name="Ripp S."/>
            <person name="Karpinets T.V."/>
            <person name="Brown S.D."/>
            <person name="Sayler G.S."/>
        </authorList>
    </citation>
    <scope>NUCLEOTIDE SEQUENCE [LARGE SCALE GENOMIC DNA]</scope>
    <source>
        <strain evidence="14 15">HK44</strain>
    </source>
</reference>
<keyword evidence="4" id="KW-0597">Phosphoprotein</keyword>
<dbReference type="PROSITE" id="PS50885">
    <property type="entry name" value="HAMP"/>
    <property type="match status" value="1"/>
</dbReference>
<dbReference type="Pfam" id="PF00672">
    <property type="entry name" value="HAMP"/>
    <property type="match status" value="1"/>
</dbReference>
<dbReference type="Proteomes" id="UP000022611">
    <property type="component" value="Unassembled WGS sequence"/>
</dbReference>
<dbReference type="EMBL" id="AFOY02000015">
    <property type="protein sequence ID" value="EXF93270.1"/>
    <property type="molecule type" value="Genomic_DNA"/>
</dbReference>
<dbReference type="RefSeq" id="WP_019690487.1">
    <property type="nucleotide sequence ID" value="NZ_AFOY02000015.1"/>
</dbReference>
<feature type="domain" description="HAMP" evidence="13">
    <location>
        <begin position="156"/>
        <end position="210"/>
    </location>
</feature>
<dbReference type="InterPro" id="IPR050428">
    <property type="entry name" value="TCS_sensor_his_kinase"/>
</dbReference>